<accession>A0AAD4NSH4</accession>
<gene>
    <name evidence="1" type="ORF">G6011_10789</name>
</gene>
<protein>
    <submittedName>
        <fullName evidence="1">Uncharacterized protein</fullName>
    </submittedName>
</protein>
<keyword evidence="2" id="KW-1185">Reference proteome</keyword>
<evidence type="ECO:0000313" key="1">
    <source>
        <dbReference type="EMBL" id="KAG9192055.1"/>
    </source>
</evidence>
<name>A0AAD4NSH4_9PLEO</name>
<dbReference type="AlphaFoldDB" id="A0AAD4NSH4"/>
<proteinExistence type="predicted"/>
<reference evidence="1" key="1">
    <citation type="submission" date="2021-07" db="EMBL/GenBank/DDBJ databases">
        <title>Genome Resource of American Ginseng Black Spot Pathogen Alternaria panax.</title>
        <authorList>
            <person name="Qiu C."/>
            <person name="Wang W."/>
            <person name="Liu Z."/>
        </authorList>
    </citation>
    <scope>NUCLEOTIDE SEQUENCE</scope>
    <source>
        <strain evidence="1">BNCC115425</strain>
    </source>
</reference>
<comment type="caution">
    <text evidence="1">The sequence shown here is derived from an EMBL/GenBank/DDBJ whole genome shotgun (WGS) entry which is preliminary data.</text>
</comment>
<dbReference type="EMBL" id="JAANER010000003">
    <property type="protein sequence ID" value="KAG9192055.1"/>
    <property type="molecule type" value="Genomic_DNA"/>
</dbReference>
<organism evidence="1 2">
    <name type="scientific">Alternaria panax</name>
    <dbReference type="NCBI Taxonomy" id="48097"/>
    <lineage>
        <taxon>Eukaryota</taxon>
        <taxon>Fungi</taxon>
        <taxon>Dikarya</taxon>
        <taxon>Ascomycota</taxon>
        <taxon>Pezizomycotina</taxon>
        <taxon>Dothideomycetes</taxon>
        <taxon>Pleosporomycetidae</taxon>
        <taxon>Pleosporales</taxon>
        <taxon>Pleosporineae</taxon>
        <taxon>Pleosporaceae</taxon>
        <taxon>Alternaria</taxon>
        <taxon>Alternaria sect. Panax</taxon>
    </lineage>
</organism>
<dbReference type="Proteomes" id="UP001199106">
    <property type="component" value="Unassembled WGS sequence"/>
</dbReference>
<evidence type="ECO:0000313" key="2">
    <source>
        <dbReference type="Proteomes" id="UP001199106"/>
    </source>
</evidence>
<sequence length="104" mass="11220">MSPIYETTDYDVALNFPIVDIMAFYPTVPTTGGTNSREVHVKVVCLKPENVQEGSRTPRTVKQVLDDNYGLQDDESSAERAFGRGSKAAIASLAGTAVGIWLGL</sequence>